<dbReference type="AlphaFoldDB" id="A0AAE1V0M3"/>
<dbReference type="Proteomes" id="UP001291623">
    <property type="component" value="Unassembled WGS sequence"/>
</dbReference>
<evidence type="ECO:0000313" key="1">
    <source>
        <dbReference type="EMBL" id="KAK4343675.1"/>
    </source>
</evidence>
<name>A0AAE1V0M3_9SOLA</name>
<accession>A0AAE1V0M3</accession>
<evidence type="ECO:0000313" key="2">
    <source>
        <dbReference type="Proteomes" id="UP001291623"/>
    </source>
</evidence>
<dbReference type="EMBL" id="JAVYJV010000020">
    <property type="protein sequence ID" value="KAK4343675.1"/>
    <property type="molecule type" value="Genomic_DNA"/>
</dbReference>
<comment type="caution">
    <text evidence="1">The sequence shown here is derived from an EMBL/GenBank/DDBJ whole genome shotgun (WGS) entry which is preliminary data.</text>
</comment>
<proteinExistence type="predicted"/>
<keyword evidence="2" id="KW-1185">Reference proteome</keyword>
<gene>
    <name evidence="1" type="ORF">RND71_036769</name>
</gene>
<sequence length="50" mass="5879">MGQKVKFTNETTIHRGFSEKITLIGFEFGGKFNRRRYRLFVKAIELGENI</sequence>
<reference evidence="1" key="1">
    <citation type="submission" date="2023-12" db="EMBL/GenBank/DDBJ databases">
        <title>Genome assembly of Anisodus tanguticus.</title>
        <authorList>
            <person name="Wang Y.-J."/>
        </authorList>
    </citation>
    <scope>NUCLEOTIDE SEQUENCE</scope>
    <source>
        <strain evidence="1">KB-2021</strain>
        <tissue evidence="1">Leaf</tissue>
    </source>
</reference>
<protein>
    <submittedName>
        <fullName evidence="1">Uncharacterized protein</fullName>
    </submittedName>
</protein>
<organism evidence="1 2">
    <name type="scientific">Anisodus tanguticus</name>
    <dbReference type="NCBI Taxonomy" id="243964"/>
    <lineage>
        <taxon>Eukaryota</taxon>
        <taxon>Viridiplantae</taxon>
        <taxon>Streptophyta</taxon>
        <taxon>Embryophyta</taxon>
        <taxon>Tracheophyta</taxon>
        <taxon>Spermatophyta</taxon>
        <taxon>Magnoliopsida</taxon>
        <taxon>eudicotyledons</taxon>
        <taxon>Gunneridae</taxon>
        <taxon>Pentapetalae</taxon>
        <taxon>asterids</taxon>
        <taxon>lamiids</taxon>
        <taxon>Solanales</taxon>
        <taxon>Solanaceae</taxon>
        <taxon>Solanoideae</taxon>
        <taxon>Hyoscyameae</taxon>
        <taxon>Anisodus</taxon>
    </lineage>
</organism>